<evidence type="ECO:0000313" key="2">
    <source>
        <dbReference type="Proteomes" id="UP000087766"/>
    </source>
</evidence>
<proteinExistence type="predicted"/>
<name>A0A1S3VYN1_VIGRR</name>
<keyword evidence="1" id="KW-0472">Membrane</keyword>
<feature type="transmembrane region" description="Helical" evidence="1">
    <location>
        <begin position="278"/>
        <end position="298"/>
    </location>
</feature>
<dbReference type="RefSeq" id="XP_014523440.1">
    <property type="nucleotide sequence ID" value="XM_014667954.2"/>
</dbReference>
<dbReference type="OrthoDB" id="659599at2759"/>
<keyword evidence="2" id="KW-1185">Reference proteome</keyword>
<protein>
    <submittedName>
        <fullName evidence="3">Uncharacterized protein LOC106779759</fullName>
    </submittedName>
</protein>
<dbReference type="PANTHER" id="PTHR33625">
    <property type="entry name" value="OS08G0179900 PROTEIN"/>
    <property type="match status" value="1"/>
</dbReference>
<gene>
    <name evidence="3" type="primary">LOC106779759</name>
</gene>
<dbReference type="Proteomes" id="UP000087766">
    <property type="component" value="Unplaced"/>
</dbReference>
<evidence type="ECO:0000313" key="3">
    <source>
        <dbReference type="RefSeq" id="XP_014523440.1"/>
    </source>
</evidence>
<sequence>MGGGGVMWTAAKIAGIRVSRSGLHGFPVALPTEQSVWNASPSLSVAGVSSQGAKTAEVVPVHTAASWDEWDFADDGGLVVPRVVFGSAPTLEEAKEATADLKDAIDQVYFSPDSSYYSSPGCEVSALSPTLYDTISNPSAPEPAIRAFHLLSTSREVQAAVASVACDPNVWDAVMKNPSVRLLQAQLTAETEEVEKLSSCASEVVETPEKMEASSKSHSRNVFSNISGGLRNLKHRVIEVVRRCRVAGFLENIFSSSDTEKEKMDADGNTKTNFFDDMYALGGILVGLVTLLMMVIVAKRA</sequence>
<keyword evidence="1" id="KW-1133">Transmembrane helix</keyword>
<reference evidence="3" key="1">
    <citation type="submission" date="2025-08" db="UniProtKB">
        <authorList>
            <consortium name="RefSeq"/>
        </authorList>
    </citation>
    <scope>IDENTIFICATION</scope>
    <source>
        <tissue evidence="3">Leaf</tissue>
    </source>
</reference>
<dbReference type="STRING" id="3916.A0A1S3VYN1"/>
<dbReference type="GeneID" id="106779759"/>
<dbReference type="KEGG" id="vra:106779759"/>
<evidence type="ECO:0000256" key="1">
    <source>
        <dbReference type="SAM" id="Phobius"/>
    </source>
</evidence>
<dbReference type="PANTHER" id="PTHR33625:SF4">
    <property type="entry name" value="OS08G0179900 PROTEIN"/>
    <property type="match status" value="1"/>
</dbReference>
<organism evidence="2 3">
    <name type="scientific">Vigna radiata var. radiata</name>
    <name type="common">Mung bean</name>
    <name type="synonym">Phaseolus aureus</name>
    <dbReference type="NCBI Taxonomy" id="3916"/>
    <lineage>
        <taxon>Eukaryota</taxon>
        <taxon>Viridiplantae</taxon>
        <taxon>Streptophyta</taxon>
        <taxon>Embryophyta</taxon>
        <taxon>Tracheophyta</taxon>
        <taxon>Spermatophyta</taxon>
        <taxon>Magnoliopsida</taxon>
        <taxon>eudicotyledons</taxon>
        <taxon>Gunneridae</taxon>
        <taxon>Pentapetalae</taxon>
        <taxon>rosids</taxon>
        <taxon>fabids</taxon>
        <taxon>Fabales</taxon>
        <taxon>Fabaceae</taxon>
        <taxon>Papilionoideae</taxon>
        <taxon>50 kb inversion clade</taxon>
        <taxon>NPAAA clade</taxon>
        <taxon>indigoferoid/millettioid clade</taxon>
        <taxon>Phaseoleae</taxon>
        <taxon>Vigna</taxon>
    </lineage>
</organism>
<accession>A0A1S3VYN1</accession>
<dbReference type="Gramene" id="Vradi0161s00300.1">
    <property type="protein sequence ID" value="Vradi0161s00300.1"/>
    <property type="gene ID" value="Vradi0161s00300"/>
</dbReference>
<keyword evidence="1" id="KW-0812">Transmembrane</keyword>
<dbReference type="AlphaFoldDB" id="A0A1S3VYN1"/>